<keyword evidence="4" id="KW-0472">Membrane</keyword>
<dbReference type="Pfam" id="PF14322">
    <property type="entry name" value="SusD-like_3"/>
    <property type="match status" value="1"/>
</dbReference>
<dbReference type="Gene3D" id="1.25.40.390">
    <property type="match status" value="1"/>
</dbReference>
<dbReference type="InterPro" id="IPR033985">
    <property type="entry name" value="SusD-like_N"/>
</dbReference>
<dbReference type="OrthoDB" id="653598at2"/>
<keyword evidence="5" id="KW-0998">Cell outer membrane</keyword>
<dbReference type="InterPro" id="IPR011990">
    <property type="entry name" value="TPR-like_helical_dom_sf"/>
</dbReference>
<dbReference type="EMBL" id="SUME01000001">
    <property type="protein sequence ID" value="TJZ63320.1"/>
    <property type="molecule type" value="Genomic_DNA"/>
</dbReference>
<proteinExistence type="inferred from homology"/>
<keyword evidence="9" id="KW-1185">Reference proteome</keyword>
<feature type="domain" description="SusD-like N-terminal" evidence="7">
    <location>
        <begin position="25"/>
        <end position="229"/>
    </location>
</feature>
<comment type="similarity">
    <text evidence="2">Belongs to the SusD family.</text>
</comment>
<evidence type="ECO:0000256" key="3">
    <source>
        <dbReference type="ARBA" id="ARBA00022729"/>
    </source>
</evidence>
<dbReference type="AlphaFoldDB" id="A0A4U0P7K1"/>
<reference evidence="8 9" key="1">
    <citation type="submission" date="2019-04" db="EMBL/GenBank/DDBJ databases">
        <title>Sphingobacterium olei sp. nov., isolated from oil-contaminated soil.</title>
        <authorList>
            <person name="Liu B."/>
        </authorList>
    </citation>
    <scope>NUCLEOTIDE SEQUENCE [LARGE SCALE GENOMIC DNA]</scope>
    <source>
        <strain evidence="8 9">HAL-9</strain>
    </source>
</reference>
<evidence type="ECO:0000256" key="4">
    <source>
        <dbReference type="ARBA" id="ARBA00023136"/>
    </source>
</evidence>
<evidence type="ECO:0000259" key="7">
    <source>
        <dbReference type="Pfam" id="PF14322"/>
    </source>
</evidence>
<dbReference type="Proteomes" id="UP000306808">
    <property type="component" value="Unassembled WGS sequence"/>
</dbReference>
<evidence type="ECO:0000313" key="8">
    <source>
        <dbReference type="EMBL" id="TJZ63320.1"/>
    </source>
</evidence>
<organism evidence="8 9">
    <name type="scientific">Sphingobacterium olei</name>
    <dbReference type="NCBI Taxonomy" id="2571155"/>
    <lineage>
        <taxon>Bacteria</taxon>
        <taxon>Pseudomonadati</taxon>
        <taxon>Bacteroidota</taxon>
        <taxon>Sphingobacteriia</taxon>
        <taxon>Sphingobacteriales</taxon>
        <taxon>Sphingobacteriaceae</taxon>
        <taxon>Sphingobacterium</taxon>
    </lineage>
</organism>
<dbReference type="SUPFAM" id="SSF48452">
    <property type="entry name" value="TPR-like"/>
    <property type="match status" value="1"/>
</dbReference>
<dbReference type="RefSeq" id="WP_136899864.1">
    <property type="nucleotide sequence ID" value="NZ_SUME01000001.1"/>
</dbReference>
<evidence type="ECO:0000256" key="2">
    <source>
        <dbReference type="ARBA" id="ARBA00006275"/>
    </source>
</evidence>
<feature type="domain" description="RagB/SusD" evidence="6">
    <location>
        <begin position="340"/>
        <end position="461"/>
    </location>
</feature>
<dbReference type="GO" id="GO:0009279">
    <property type="term" value="C:cell outer membrane"/>
    <property type="evidence" value="ECO:0007669"/>
    <property type="project" value="UniProtKB-SubCell"/>
</dbReference>
<protein>
    <submittedName>
        <fullName evidence="8">RagB/SusD family nutrient uptake outer membrane protein</fullName>
    </submittedName>
</protein>
<accession>A0A4U0P7K1</accession>
<dbReference type="InterPro" id="IPR012944">
    <property type="entry name" value="SusD_RagB_dom"/>
</dbReference>
<name>A0A4U0P7K1_9SPHI</name>
<comment type="caution">
    <text evidence="8">The sequence shown here is derived from an EMBL/GenBank/DDBJ whole genome shotgun (WGS) entry which is preliminary data.</text>
</comment>
<keyword evidence="3" id="KW-0732">Signal</keyword>
<gene>
    <name evidence="8" type="ORF">FAZ15_03310</name>
</gene>
<dbReference type="Pfam" id="PF07980">
    <property type="entry name" value="SusD_RagB"/>
    <property type="match status" value="1"/>
</dbReference>
<evidence type="ECO:0000313" key="9">
    <source>
        <dbReference type="Proteomes" id="UP000306808"/>
    </source>
</evidence>
<evidence type="ECO:0000259" key="6">
    <source>
        <dbReference type="Pfam" id="PF07980"/>
    </source>
</evidence>
<evidence type="ECO:0000256" key="1">
    <source>
        <dbReference type="ARBA" id="ARBA00004442"/>
    </source>
</evidence>
<sequence length="462" mass="52339">MNIYLTIKNIFIGVIAVFVSSSCDKFLDEKPNPQIVTPKTLDDLQLLLNAANELNYNAYPGLSEITTDDYYLTTDVFNGLSEFYKSLYKFESSSDFARADINFHWRNPYKVILYANTILDELPNMEGNNSVLRNEIKGGALFFRAFCFYQLAQIYAGVYVQDSQNNGLGIPIRVSSDFSVPTTRATIADTYGQILKDLQEALSLLPTQVNVTTQPCRAAALALLARIYLSIDDYTHAGLYADRALMDKAKLIDYSTIDKSAPIPFQRFNDETIFFAYSYGATVLHPNRANIDKGLYDMYSENDLRKTVFFSQKSGGHYGFKGAYHGIIGNSYFIGLSTDELYLIRAESRIRQGEAEKGLEDLNVLLEHRYDKSGFVPFQGLNDDEALQLVLDERRKQLLMRGLRFSDLRRLNKDTGFAKSISRELVVGGETVQYTLPPNDQRYTFLIPQEVIVKTGIEQNPK</sequence>
<evidence type="ECO:0000256" key="5">
    <source>
        <dbReference type="ARBA" id="ARBA00023237"/>
    </source>
</evidence>
<comment type="subcellular location">
    <subcellularLocation>
        <location evidence="1">Cell outer membrane</location>
    </subcellularLocation>
</comment>